<feature type="compositionally biased region" description="Gly residues" evidence="1">
    <location>
        <begin position="45"/>
        <end position="56"/>
    </location>
</feature>
<name>A0A9C7F0X1_9VIRU</name>
<feature type="compositionally biased region" description="Low complexity" evidence="1">
    <location>
        <begin position="729"/>
        <end position="739"/>
    </location>
</feature>
<accession>A0A9C7F0X1</accession>
<dbReference type="EMBL" id="LC738883">
    <property type="protein sequence ID" value="BDT63279.1"/>
    <property type="molecule type" value="Genomic_DNA"/>
</dbReference>
<organism evidence="2">
    <name type="scientific">Armadillidium vulgare clopovirus</name>
    <dbReference type="NCBI Taxonomy" id="2984284"/>
    <lineage>
        <taxon>Viruses</taxon>
        <taxon>Viruses incertae sedis</taxon>
        <taxon>Naldaviricetes</taxon>
        <taxon>Nimaviridae</taxon>
    </lineage>
</organism>
<proteinExistence type="predicted"/>
<reference evidence="2" key="1">
    <citation type="submission" date="2022-10" db="EMBL/GenBank/DDBJ databases">
        <title>Genome sequences of endogenous nimaviruses in decapod crustaceans.</title>
        <authorList>
            <person name="Kawato S."/>
            <person name="Nozaki R."/>
            <person name="Kondo H."/>
            <person name="Hirono I."/>
        </authorList>
    </citation>
    <scope>NUCLEOTIDE SEQUENCE</scope>
    <source>
        <strain evidence="2">TUMSAT20210906</strain>
    </source>
</reference>
<feature type="region of interest" description="Disordered" evidence="1">
    <location>
        <begin position="711"/>
        <end position="746"/>
    </location>
</feature>
<sequence length="868" mass="99152">MNIASVNLRVYDVHFSINYDDYHHSILEFTSPVTVSDNNDDDVLGLGGGGGGGGGGCEDKRKKKKIRISPEFHLRPILRKFLYPNFYRLDEGGGGGSGSSSGMIVSRLEDYLYFECSPQELRQSLKLTLVSDDDDDDDDLAFAPRKIEISNFEIKTDIDLSVLLNKMFIQWKSYTLKSIYLGEFEGEQNNNNNNNIGSKLEEKNNLKQCLTVMKILIDMGYRAKIPIIWNSNHNTLIEKKVLEYELKKYLVFPCLGFVSRFSKPDSISSSSSSSSSSGEKIRKRTRRSLFKSRPSALNRKLSDFLLSFSQDFIYKKQKATTAPTPTPTPTLLSENRKFEEEFEDADKGEFLKVWKSLKDAIDSVSENEIHNNECVVSLGSIIEDLRDPHLPELLECGKMAFLRYFTLTGIPVLADVSEMSQSNPWYQRIWRTDGKNIYPIVCQTILNNNSLDEDGGGGGGVFRKKRGKGRSANLDGRTPFNAIVPIFTPELAAVLKPLILTKVFTSLCSFCVLRNPFLVDEDAHFAALVRLWVELALSYTQYEYMRVQMKSICATASVYLEWPRHEQFKNKLLLLLLNSEESSSSSYSSSSYTTDKSSSPPSSSSSASSASDVYSSQSLSKILFFLHLFRDKLREKQKIEILSNLVFDYIGREMDELLEGGNCVRKVRVFLFTLNNFALREKNDRLPDDVYQGQSVSQSRKIIEEFIREREQRGRNDDDAAAVAGNEETTTTTTTTNNNNKKKPTPKEIKKCCQKFKIQFRRKADFKSYFITNFFKNFFSDKPIEFTLFHLRLNASKLFDLPQEEVNNCFHTENLYSYAFHCLRFDKNSGRRSREAVLPYKVAKRIMAAQISKDFKNEVIKIVMRRLL</sequence>
<feature type="region of interest" description="Disordered" evidence="1">
    <location>
        <begin position="583"/>
        <end position="609"/>
    </location>
</feature>
<feature type="region of interest" description="Disordered" evidence="1">
    <location>
        <begin position="263"/>
        <end position="287"/>
    </location>
</feature>
<feature type="compositionally biased region" description="Low complexity" evidence="1">
    <location>
        <begin position="266"/>
        <end position="277"/>
    </location>
</feature>
<protein>
    <submittedName>
        <fullName evidence="2">Uncharacterized protein</fullName>
    </submittedName>
</protein>
<feature type="region of interest" description="Disordered" evidence="1">
    <location>
        <begin position="42"/>
        <end position="62"/>
    </location>
</feature>
<evidence type="ECO:0000313" key="2">
    <source>
        <dbReference type="EMBL" id="BDT63279.1"/>
    </source>
</evidence>
<evidence type="ECO:0000256" key="1">
    <source>
        <dbReference type="SAM" id="MobiDB-lite"/>
    </source>
</evidence>